<protein>
    <recommendedName>
        <fullName evidence="2">Ribonuclease H1 N-terminal domain-containing protein</fullName>
    </recommendedName>
</protein>
<sequence>MRACNNGGLSGGLTMCQCDHGSIFLSLVTLKHPLSSRQTRLIDHGSGYPDQEERKGTSSANKHAVAALLEEHEILQEEGERRMAALRKEMDRLLNEETSNSSDLSDSDSDLYESDNGSELELVAVHLLSPTTRPPRTSTPPPSYASRLSYIPASPVPRTVEPQASSSHQPSLRPALNTQVTSSSSALAGPSHVAVPTTPNTNQGKCFRAYVVYHGRRKGAFGDWRSTNFIISGDADAVYKGFQTLELAKESYQLTHRSGVLNALDYQPERGEPHWVVIQGVHPGVYKSRYEVLRDGLYWGGGAVYTYNDVNDANAFFVAEYMANRVVVLRKSFEIVPL</sequence>
<evidence type="ECO:0000313" key="4">
    <source>
        <dbReference type="Proteomes" id="UP001498398"/>
    </source>
</evidence>
<dbReference type="EMBL" id="JBANRG010000083">
    <property type="protein sequence ID" value="KAK7437702.1"/>
    <property type="molecule type" value="Genomic_DNA"/>
</dbReference>
<evidence type="ECO:0000313" key="3">
    <source>
        <dbReference type="EMBL" id="KAK7437702.1"/>
    </source>
</evidence>
<accession>A0ABR1ISK4</accession>
<name>A0ABR1ISK4_9AGAR</name>
<proteinExistence type="predicted"/>
<feature type="region of interest" description="Disordered" evidence="1">
    <location>
        <begin position="95"/>
        <end position="115"/>
    </location>
</feature>
<evidence type="ECO:0000259" key="2">
    <source>
        <dbReference type="Pfam" id="PF01693"/>
    </source>
</evidence>
<feature type="region of interest" description="Disordered" evidence="1">
    <location>
        <begin position="40"/>
        <end position="61"/>
    </location>
</feature>
<dbReference type="InterPro" id="IPR009027">
    <property type="entry name" value="Ribosomal_bL9/RNase_H1_N"/>
</dbReference>
<feature type="compositionally biased region" description="Acidic residues" evidence="1">
    <location>
        <begin position="105"/>
        <end position="115"/>
    </location>
</feature>
<dbReference type="SUPFAM" id="SSF55658">
    <property type="entry name" value="L9 N-domain-like"/>
    <property type="match status" value="1"/>
</dbReference>
<comment type="caution">
    <text evidence="3">The sequence shown here is derived from an EMBL/GenBank/DDBJ whole genome shotgun (WGS) entry which is preliminary data.</text>
</comment>
<feature type="region of interest" description="Disordered" evidence="1">
    <location>
        <begin position="127"/>
        <end position="199"/>
    </location>
</feature>
<dbReference type="Proteomes" id="UP001498398">
    <property type="component" value="Unassembled WGS sequence"/>
</dbReference>
<reference evidence="3 4" key="1">
    <citation type="submission" date="2024-01" db="EMBL/GenBank/DDBJ databases">
        <title>A draft genome for the cacao thread blight pathogen Marasmiellus scandens.</title>
        <authorList>
            <person name="Baruah I.K."/>
            <person name="Leung J."/>
            <person name="Bukari Y."/>
            <person name="Amoako-Attah I."/>
            <person name="Meinhardt L.W."/>
            <person name="Bailey B.A."/>
            <person name="Cohen S.P."/>
        </authorList>
    </citation>
    <scope>NUCLEOTIDE SEQUENCE [LARGE SCALE GENOMIC DNA]</scope>
    <source>
        <strain evidence="3 4">GH-19</strain>
    </source>
</reference>
<dbReference type="Pfam" id="PF01693">
    <property type="entry name" value="Cauli_VI"/>
    <property type="match status" value="1"/>
</dbReference>
<feature type="domain" description="Ribonuclease H1 N-terminal" evidence="2">
    <location>
        <begin position="209"/>
        <end position="250"/>
    </location>
</feature>
<feature type="compositionally biased region" description="Polar residues" evidence="1">
    <location>
        <begin position="162"/>
        <end position="186"/>
    </location>
</feature>
<keyword evidence="4" id="KW-1185">Reference proteome</keyword>
<organism evidence="3 4">
    <name type="scientific">Marasmiellus scandens</name>
    <dbReference type="NCBI Taxonomy" id="2682957"/>
    <lineage>
        <taxon>Eukaryota</taxon>
        <taxon>Fungi</taxon>
        <taxon>Dikarya</taxon>
        <taxon>Basidiomycota</taxon>
        <taxon>Agaricomycotina</taxon>
        <taxon>Agaricomycetes</taxon>
        <taxon>Agaricomycetidae</taxon>
        <taxon>Agaricales</taxon>
        <taxon>Marasmiineae</taxon>
        <taxon>Omphalotaceae</taxon>
        <taxon>Marasmiellus</taxon>
    </lineage>
</organism>
<dbReference type="InterPro" id="IPR011320">
    <property type="entry name" value="RNase_H1_N"/>
</dbReference>
<gene>
    <name evidence="3" type="ORF">VKT23_018418</name>
</gene>
<evidence type="ECO:0000256" key="1">
    <source>
        <dbReference type="SAM" id="MobiDB-lite"/>
    </source>
</evidence>